<gene>
    <name evidence="1" type="ORF">GSI_13783</name>
</gene>
<dbReference type="AlphaFoldDB" id="A0A2G8RR99"/>
<evidence type="ECO:0000313" key="2">
    <source>
        <dbReference type="Proteomes" id="UP000230002"/>
    </source>
</evidence>
<reference evidence="1 2" key="1">
    <citation type="journal article" date="2015" name="Sci. Rep.">
        <title>Chromosome-level genome map provides insights into diverse defense mechanisms in the medicinal fungus Ganoderma sinense.</title>
        <authorList>
            <person name="Zhu Y."/>
            <person name="Xu J."/>
            <person name="Sun C."/>
            <person name="Zhou S."/>
            <person name="Xu H."/>
            <person name="Nelson D.R."/>
            <person name="Qian J."/>
            <person name="Song J."/>
            <person name="Luo H."/>
            <person name="Xiang L."/>
            <person name="Li Y."/>
            <person name="Xu Z."/>
            <person name="Ji A."/>
            <person name="Wang L."/>
            <person name="Lu S."/>
            <person name="Hayward A."/>
            <person name="Sun W."/>
            <person name="Li X."/>
            <person name="Schwartz D.C."/>
            <person name="Wang Y."/>
            <person name="Chen S."/>
        </authorList>
    </citation>
    <scope>NUCLEOTIDE SEQUENCE [LARGE SCALE GENOMIC DNA]</scope>
    <source>
        <strain evidence="1 2">ZZ0214-1</strain>
    </source>
</reference>
<evidence type="ECO:0000313" key="1">
    <source>
        <dbReference type="EMBL" id="PIL24032.1"/>
    </source>
</evidence>
<dbReference type="Proteomes" id="UP000230002">
    <property type="component" value="Unassembled WGS sequence"/>
</dbReference>
<dbReference type="OrthoDB" id="3335814at2759"/>
<dbReference type="SUPFAM" id="SSF101447">
    <property type="entry name" value="Formin homology 2 domain (FH2 domain)"/>
    <property type="match status" value="1"/>
</dbReference>
<protein>
    <submittedName>
        <fullName evidence="1">Uncharacterized protein</fullName>
    </submittedName>
</protein>
<organism evidence="1 2">
    <name type="scientific">Ganoderma sinense ZZ0214-1</name>
    <dbReference type="NCBI Taxonomy" id="1077348"/>
    <lineage>
        <taxon>Eukaryota</taxon>
        <taxon>Fungi</taxon>
        <taxon>Dikarya</taxon>
        <taxon>Basidiomycota</taxon>
        <taxon>Agaricomycotina</taxon>
        <taxon>Agaricomycetes</taxon>
        <taxon>Polyporales</taxon>
        <taxon>Polyporaceae</taxon>
        <taxon>Ganoderma</taxon>
    </lineage>
</organism>
<name>A0A2G8RR99_9APHY</name>
<sequence length="463" mass="51434">MLLSPARSLITDSFHSTSNASLPTSQGFWNRFKTPKVNKDAERQAQLALSRQRLLTLVFDEMETIKILPESLLALDGLARDWIKPPPDMPLALRVPIEFASFQAARLVSGPYIYLTSEDSYQIAIAGVQGLRVEIVCDSPPPPDEPPPPPPPPVLEMPGTFNLELAPGQHVALDTLITSDELDMARMEDGTTVDGAFWGKLDIVHDGDTHKMEFSGTRIQNTENVSTDLIIDSRVINKLAVVTKPATAKCHLSILAPAQQYADVILSFSALWKMGVSWPPAEMVPDNPNKVKWFLRVHPGGAVEHFETEMTATSLYYEAIPEPGMLDPQEFIAPRNGFAMTFRDFVPHLMRVLDQLGMSLFARTTFVNNNMAAFSAHRNIAYRFMSPSKIAAAIDISVTVENCVFTRLFLMFRGVTDDELGLFSGAGEKEANAMNWREVVGWSELSKDQTHFRVLETSVLEVT</sequence>
<comment type="caution">
    <text evidence="1">The sequence shown here is derived from an EMBL/GenBank/DDBJ whole genome shotgun (WGS) entry which is preliminary data.</text>
</comment>
<dbReference type="STRING" id="1077348.A0A2G8RR99"/>
<proteinExistence type="predicted"/>
<dbReference type="EMBL" id="AYKW01000067">
    <property type="protein sequence ID" value="PIL24032.1"/>
    <property type="molecule type" value="Genomic_DNA"/>
</dbReference>
<accession>A0A2G8RR99</accession>
<keyword evidence="2" id="KW-1185">Reference proteome</keyword>